<evidence type="ECO:0000313" key="3">
    <source>
        <dbReference type="Proteomes" id="UP000007721"/>
    </source>
</evidence>
<evidence type="ECO:0000313" key="2">
    <source>
        <dbReference type="EMBL" id="ACM21897.1"/>
    </source>
</evidence>
<evidence type="ECO:0000256" key="1">
    <source>
        <dbReference type="SAM" id="Phobius"/>
    </source>
</evidence>
<dbReference type="HOGENOM" id="CLU_102893_0_0_7"/>
<dbReference type="eggNOG" id="COG0727">
    <property type="taxonomic scope" value="Bacteria"/>
</dbReference>
<keyword evidence="1" id="KW-0812">Transmembrane</keyword>
<dbReference type="KEGG" id="geo:Geob_3556"/>
<protein>
    <recommendedName>
        <fullName evidence="4">YkgJ family cysteine cluster protein</fullName>
    </recommendedName>
</protein>
<evidence type="ECO:0008006" key="4">
    <source>
        <dbReference type="Google" id="ProtNLM"/>
    </source>
</evidence>
<gene>
    <name evidence="2" type="ordered locus">Geob_3556</name>
</gene>
<organism evidence="2 3">
    <name type="scientific">Geotalea daltonii (strain DSM 22248 / JCM 15807 / FRC-32)</name>
    <name type="common">Geobacter daltonii</name>
    <dbReference type="NCBI Taxonomy" id="316067"/>
    <lineage>
        <taxon>Bacteria</taxon>
        <taxon>Pseudomonadati</taxon>
        <taxon>Thermodesulfobacteriota</taxon>
        <taxon>Desulfuromonadia</taxon>
        <taxon>Geobacterales</taxon>
        <taxon>Geobacteraceae</taxon>
        <taxon>Geotalea</taxon>
    </lineage>
</organism>
<sequence length="241" mass="26973">MANQNQWQILREEIRRQYELFDSLTLRCIEEYSNSGKRIHCGKGCCECCNLAVNSTYSEALCVAEILTEAQTALIKAHADKLLKHIAEVSDLKSYLGMQRKIIGFCPLLTDNRACGVYGQRPFSCRSLLSTLDNAWCATDFALLSPAEKTAFMESLDRQAVAFPMHYLAASRDLGQQFESRSALALAATFGFTLSGNLPFLIYLEKEYGLGSIMCHGYSVTMDFLRQAGLFNPFLVTVEKI</sequence>
<dbReference type="RefSeq" id="WP_012648625.1">
    <property type="nucleotide sequence ID" value="NC_011979.1"/>
</dbReference>
<keyword evidence="1" id="KW-0472">Membrane</keyword>
<keyword evidence="3" id="KW-1185">Reference proteome</keyword>
<feature type="transmembrane region" description="Helical" evidence="1">
    <location>
        <begin position="183"/>
        <end position="204"/>
    </location>
</feature>
<dbReference type="EMBL" id="CP001390">
    <property type="protein sequence ID" value="ACM21897.1"/>
    <property type="molecule type" value="Genomic_DNA"/>
</dbReference>
<dbReference type="STRING" id="316067.Geob_3556"/>
<name>B9M6A9_GEODF</name>
<dbReference type="Proteomes" id="UP000007721">
    <property type="component" value="Chromosome"/>
</dbReference>
<reference evidence="2 3" key="1">
    <citation type="submission" date="2009-01" db="EMBL/GenBank/DDBJ databases">
        <title>Complete sequence of Geobacter sp. FRC-32.</title>
        <authorList>
            <consortium name="US DOE Joint Genome Institute"/>
            <person name="Lucas S."/>
            <person name="Copeland A."/>
            <person name="Lapidus A."/>
            <person name="Glavina del Rio T."/>
            <person name="Dalin E."/>
            <person name="Tice H."/>
            <person name="Bruce D."/>
            <person name="Goodwin L."/>
            <person name="Pitluck S."/>
            <person name="Saunders E."/>
            <person name="Brettin T."/>
            <person name="Detter J.C."/>
            <person name="Han C."/>
            <person name="Larimer F."/>
            <person name="Land M."/>
            <person name="Hauser L."/>
            <person name="Kyrpides N."/>
            <person name="Ovchinnikova G."/>
            <person name="Kostka J."/>
            <person name="Richardson P."/>
        </authorList>
    </citation>
    <scope>NUCLEOTIDE SEQUENCE [LARGE SCALE GENOMIC DNA]</scope>
    <source>
        <strain evidence="3">DSM 22248 / JCM 15807 / FRC-32</strain>
    </source>
</reference>
<dbReference type="OrthoDB" id="9779822at2"/>
<accession>B9M6A9</accession>
<keyword evidence="1" id="KW-1133">Transmembrane helix</keyword>
<dbReference type="AlphaFoldDB" id="B9M6A9"/>
<proteinExistence type="predicted"/>